<proteinExistence type="predicted"/>
<evidence type="ECO:0000313" key="2">
    <source>
        <dbReference type="Proteomes" id="UP001497644"/>
    </source>
</evidence>
<accession>A0AAV2MXM4</accession>
<gene>
    <name evidence="1" type="ORF">LPLAT_LOCUS7016</name>
</gene>
<keyword evidence="2" id="KW-1185">Reference proteome</keyword>
<evidence type="ECO:0000313" key="1">
    <source>
        <dbReference type="EMBL" id="CAL1672347.1"/>
    </source>
</evidence>
<organism evidence="1 2">
    <name type="scientific">Lasius platythorax</name>
    <dbReference type="NCBI Taxonomy" id="488582"/>
    <lineage>
        <taxon>Eukaryota</taxon>
        <taxon>Metazoa</taxon>
        <taxon>Ecdysozoa</taxon>
        <taxon>Arthropoda</taxon>
        <taxon>Hexapoda</taxon>
        <taxon>Insecta</taxon>
        <taxon>Pterygota</taxon>
        <taxon>Neoptera</taxon>
        <taxon>Endopterygota</taxon>
        <taxon>Hymenoptera</taxon>
        <taxon>Apocrita</taxon>
        <taxon>Aculeata</taxon>
        <taxon>Formicoidea</taxon>
        <taxon>Formicidae</taxon>
        <taxon>Formicinae</taxon>
        <taxon>Lasius</taxon>
        <taxon>Lasius</taxon>
    </lineage>
</organism>
<dbReference type="EMBL" id="CAXIPU020000507">
    <property type="protein sequence ID" value="CAL1672347.1"/>
    <property type="molecule type" value="Genomic_DNA"/>
</dbReference>
<comment type="caution">
    <text evidence="1">The sequence shown here is derived from an EMBL/GenBank/DDBJ whole genome shotgun (WGS) entry which is preliminary data.</text>
</comment>
<evidence type="ECO:0008006" key="3">
    <source>
        <dbReference type="Google" id="ProtNLM"/>
    </source>
</evidence>
<name>A0AAV2MXM4_9HYME</name>
<sequence>MPNLRGPYEDKRRLYASVLTSVVTYAAPVWCDALSSASSKKLQPIVRLQRSIAIRVVSGYRTISFDVAALLACMPSWTLEVSMRRRVYERVTDLRRRGKWSKKAVAELKEQERNMLNRQWSVSLNRSGAPGILTRELIMPYFSEWLSRRFGNVSFRFTQMITGHGCFGHYLHRMRKRDSPACLHCSCLDDTVLHTIYECPAWMDQRTELWLSLSEEGNEMDLGTVVRTILESQVKWHAFSLFANSVISGKEVREREWEVEASHTVSSSSF</sequence>
<protein>
    <recommendedName>
        <fullName evidence="3">Reverse transcriptase</fullName>
    </recommendedName>
</protein>
<dbReference type="Proteomes" id="UP001497644">
    <property type="component" value="Unassembled WGS sequence"/>
</dbReference>
<reference evidence="1" key="1">
    <citation type="submission" date="2024-04" db="EMBL/GenBank/DDBJ databases">
        <authorList>
            <consortium name="Molecular Ecology Group"/>
        </authorList>
    </citation>
    <scope>NUCLEOTIDE SEQUENCE</scope>
</reference>
<dbReference type="AlphaFoldDB" id="A0AAV2MXM4"/>